<dbReference type="VEuPathDB" id="FungiDB:EMCG_06414"/>
<keyword evidence="2" id="KW-0812">Transmembrane</keyword>
<dbReference type="AlphaFoldDB" id="A0A2B7ZSI9"/>
<dbReference type="STRING" id="73230.A0A2B7ZSI9"/>
<feature type="compositionally biased region" description="Polar residues" evidence="1">
    <location>
        <begin position="26"/>
        <end position="36"/>
    </location>
</feature>
<dbReference type="EMBL" id="PDND01000002">
    <property type="protein sequence ID" value="PGH36996.1"/>
    <property type="molecule type" value="Genomic_DNA"/>
</dbReference>
<feature type="region of interest" description="Disordered" evidence="1">
    <location>
        <begin position="90"/>
        <end position="110"/>
    </location>
</feature>
<keyword evidence="4" id="KW-1185">Reference proteome</keyword>
<feature type="region of interest" description="Disordered" evidence="1">
    <location>
        <begin position="14"/>
        <end position="36"/>
    </location>
</feature>
<dbReference type="Proteomes" id="UP000226031">
    <property type="component" value="Unassembled WGS sequence"/>
</dbReference>
<evidence type="ECO:0000256" key="2">
    <source>
        <dbReference type="SAM" id="Phobius"/>
    </source>
</evidence>
<proteinExistence type="predicted"/>
<keyword evidence="2" id="KW-1133">Transmembrane helix</keyword>
<gene>
    <name evidence="3" type="ORF">GX50_00232</name>
</gene>
<comment type="caution">
    <text evidence="3">The sequence shown here is derived from an EMBL/GenBank/DDBJ whole genome shotgun (WGS) entry which is preliminary data.</text>
</comment>
<name>A0A2B7ZSI9_9EURO</name>
<sequence>MTIPRRGRYFGDEELGKKYDDDRPRTSTQFKPRSTSSWKLPRRRRVLLAFIGICIVYLLIKNMPTNITPATKPFNALNLRPWPGQLLSDGSSVSLGPPRGPPPNTNEIPSEDSLYYDGPIKFYSLARSLYSAQGLRGYRRHNKIVVFAAADLQALSDLLPLACEMSRQKMNRVHFAVMGRNDVSLEGIQMVNGVDAEECPLFWHDARPDYAPWSTDDRMELSVATGLSHINNILRPSVMITHDDRRDEVFLWKAAKDKAGQIGVPHISLPDRAGNFMWMSKLDSSSLEAWNKIDVEILVQAPPASSGSLTRLLQSLQRADYFGDTPGLTIELPHNVDPPFLDYLNSFKWPPNSEHTHFTLRRRIQSESITPEDATLRTIDSIYPKNPAYSHVLILSPQADLAPSYYHFLKYAILKYKYSLPTKISSRQLMGISLELPSIAPTDGEPFTPPTPSDPTVTLQDTEKEIPVFLWQAPNSNAALYFGDKWVEFQSFLSNRLAAARRPDLKIPSNLISKKFPSWMEYVLELIRARGYYLLYPSFSATTDIALATTHNELYHLPEEYTPDPETSNSKLESGHEDLIADPDKTLTDPASSEIPQVDYLGSKEKPLAESSTISNLLHLFPAGLPELSPLHALPYSQKENTSPDLFERTQAYLKEFRESIGGCDGDVVGAQYPAVEIMKADDLFCSKEEDGVGL</sequence>
<evidence type="ECO:0000256" key="1">
    <source>
        <dbReference type="SAM" id="MobiDB-lite"/>
    </source>
</evidence>
<keyword evidence="2" id="KW-0472">Membrane</keyword>
<organism evidence="3 4">
    <name type="scientific">[Emmonsia] crescens</name>
    <dbReference type="NCBI Taxonomy" id="73230"/>
    <lineage>
        <taxon>Eukaryota</taxon>
        <taxon>Fungi</taxon>
        <taxon>Dikarya</taxon>
        <taxon>Ascomycota</taxon>
        <taxon>Pezizomycotina</taxon>
        <taxon>Eurotiomycetes</taxon>
        <taxon>Eurotiomycetidae</taxon>
        <taxon>Onygenales</taxon>
        <taxon>Ajellomycetaceae</taxon>
        <taxon>Emergomyces</taxon>
    </lineage>
</organism>
<evidence type="ECO:0000313" key="3">
    <source>
        <dbReference type="EMBL" id="PGH36996.1"/>
    </source>
</evidence>
<dbReference type="PANTHER" id="PTHR33604:SF3">
    <property type="entry name" value="OSJNBA0004B13.7 PROTEIN"/>
    <property type="match status" value="1"/>
</dbReference>
<feature type="compositionally biased region" description="Basic and acidic residues" evidence="1">
    <location>
        <begin position="14"/>
        <end position="25"/>
    </location>
</feature>
<evidence type="ECO:0000313" key="4">
    <source>
        <dbReference type="Proteomes" id="UP000226031"/>
    </source>
</evidence>
<protein>
    <recommendedName>
        <fullName evidence="5">Glycosyltransferase 2</fullName>
    </recommendedName>
</protein>
<accession>A0A2B7ZSI9</accession>
<evidence type="ECO:0008006" key="5">
    <source>
        <dbReference type="Google" id="ProtNLM"/>
    </source>
</evidence>
<feature type="transmembrane region" description="Helical" evidence="2">
    <location>
        <begin position="46"/>
        <end position="63"/>
    </location>
</feature>
<dbReference type="PANTHER" id="PTHR33604">
    <property type="entry name" value="OSJNBA0004B13.7 PROTEIN"/>
    <property type="match status" value="1"/>
</dbReference>
<reference evidence="3 4" key="1">
    <citation type="submission" date="2017-10" db="EMBL/GenBank/DDBJ databases">
        <title>Comparative genomics in systemic dimorphic fungi from Ajellomycetaceae.</title>
        <authorList>
            <person name="Munoz J.F."/>
            <person name="Mcewen J.G."/>
            <person name="Clay O.K."/>
            <person name="Cuomo C.A."/>
        </authorList>
    </citation>
    <scope>NUCLEOTIDE SEQUENCE [LARGE SCALE GENOMIC DNA]</scope>
    <source>
        <strain evidence="3 4">UAMH4076</strain>
    </source>
</reference>